<dbReference type="SUPFAM" id="SSF56059">
    <property type="entry name" value="Glutathione synthetase ATP-binding domain-like"/>
    <property type="match status" value="1"/>
</dbReference>
<keyword evidence="2" id="KW-0436">Ligase</keyword>
<dbReference type="InterPro" id="IPR011054">
    <property type="entry name" value="Rudment_hybrid_motif"/>
</dbReference>
<reference evidence="8 9" key="1">
    <citation type="journal article" date="2013" name="Nat. Commun.">
        <title>Genome sequence and functional genomic analysis of the oil-degrading bacterium Oleispira antarctica.</title>
        <authorList>
            <person name="Kube M."/>
            <person name="Chernikova T.N."/>
            <person name="Al-Ramahi Y."/>
            <person name="Beloqui A."/>
            <person name="Lopez-Cortez N."/>
            <person name="Guazzaroni M.E."/>
            <person name="Heipieper H.J."/>
            <person name="Klages S."/>
            <person name="Kotsyurbenko O.R."/>
            <person name="Langer I."/>
            <person name="Nechitaylo T.Y."/>
            <person name="Lunsdorf H."/>
            <person name="Fernandez M."/>
            <person name="Juarez S."/>
            <person name="Ciordia S."/>
            <person name="Singer A."/>
            <person name="Kagan O."/>
            <person name="Egorova O."/>
            <person name="Petit P.A."/>
            <person name="Stogios P."/>
            <person name="Kim Y."/>
            <person name="Tchigvintsev A."/>
            <person name="Flick R."/>
            <person name="Denaro R."/>
            <person name="Genovese M."/>
            <person name="Albar J.P."/>
            <person name="Reva O.N."/>
            <person name="Martinez-Gomariz M."/>
            <person name="Tran H."/>
            <person name="Ferrer M."/>
            <person name="Savchenko A."/>
            <person name="Yakunin A.F."/>
            <person name="Yakimov M.M."/>
            <person name="Golyshina O.V."/>
            <person name="Reinhardt R."/>
            <person name="Golyshin P.N."/>
        </authorList>
    </citation>
    <scope>NUCLEOTIDE SEQUENCE [LARGE SCALE GENOMIC DNA]</scope>
</reference>
<evidence type="ECO:0000313" key="9">
    <source>
        <dbReference type="Proteomes" id="UP000032749"/>
    </source>
</evidence>
<feature type="domain" description="Lipoyl-binding" evidence="6">
    <location>
        <begin position="834"/>
        <end position="923"/>
    </location>
</feature>
<evidence type="ECO:0000256" key="4">
    <source>
        <dbReference type="ARBA" id="ARBA00022840"/>
    </source>
</evidence>
<evidence type="ECO:0000313" key="8">
    <source>
        <dbReference type="EMBL" id="CCK75225.1"/>
    </source>
</evidence>
<dbReference type="SMART" id="SM00878">
    <property type="entry name" value="Biotin_carb_C"/>
    <property type="match status" value="1"/>
</dbReference>
<keyword evidence="3" id="KW-0547">Nucleotide-binding</keyword>
<dbReference type="Gene3D" id="3.40.50.20">
    <property type="match status" value="1"/>
</dbReference>
<dbReference type="Gene3D" id="3.30.470.20">
    <property type="entry name" value="ATP-grasp fold, B domain"/>
    <property type="match status" value="1"/>
</dbReference>
<dbReference type="PROSITE" id="PS00188">
    <property type="entry name" value="BIOTIN"/>
    <property type="match status" value="1"/>
</dbReference>
<dbReference type="SUPFAM" id="SSF52440">
    <property type="entry name" value="PreATP-grasp domain"/>
    <property type="match status" value="1"/>
</dbReference>
<proteinExistence type="predicted"/>
<dbReference type="CDD" id="cd06850">
    <property type="entry name" value="biotinyl_domain"/>
    <property type="match status" value="1"/>
</dbReference>
<dbReference type="PATRIC" id="fig|698738.3.peg.1091"/>
<dbReference type="InterPro" id="IPR005482">
    <property type="entry name" value="Biotin_COase_C"/>
</dbReference>
<dbReference type="OrthoDB" id="9763189at2"/>
<dbReference type="AlphaFoldDB" id="R4YL85"/>
<dbReference type="PANTHER" id="PTHR48095:SF4">
    <property type="entry name" value="BIOTIN CARBOXYL CARRIER PROTEIN OF ACETYL-COA CARBOXYLASE"/>
    <property type="match status" value="1"/>
</dbReference>
<evidence type="ECO:0000256" key="1">
    <source>
        <dbReference type="ARBA" id="ARBA00001953"/>
    </source>
</evidence>
<keyword evidence="9" id="KW-1185">Reference proteome</keyword>
<evidence type="ECO:0000256" key="2">
    <source>
        <dbReference type="ARBA" id="ARBA00022598"/>
    </source>
</evidence>
<dbReference type="SUPFAM" id="SSF51230">
    <property type="entry name" value="Single hybrid motif"/>
    <property type="match status" value="1"/>
</dbReference>
<dbReference type="PROSITE" id="PS50968">
    <property type="entry name" value="BIOTINYL_LIPOYL"/>
    <property type="match status" value="1"/>
</dbReference>
<feature type="domain" description="Biotin carboxylation" evidence="7">
    <location>
        <begin position="32"/>
        <end position="613"/>
    </location>
</feature>
<dbReference type="InterPro" id="IPR005479">
    <property type="entry name" value="CPAse_ATP-bd"/>
</dbReference>
<dbReference type="GO" id="GO:0016874">
    <property type="term" value="F:ligase activity"/>
    <property type="evidence" value="ECO:0007669"/>
    <property type="project" value="UniProtKB-KW"/>
</dbReference>
<dbReference type="Pfam" id="PF00289">
    <property type="entry name" value="Biotin_carb_N"/>
    <property type="match status" value="1"/>
</dbReference>
<dbReference type="InterPro" id="IPR016185">
    <property type="entry name" value="PreATP-grasp_dom_sf"/>
</dbReference>
<gene>
    <name evidence="8" type="ORF">OLEAN_C10490</name>
</gene>
<dbReference type="InterPro" id="IPR011764">
    <property type="entry name" value="Biotin_carboxylation_dom"/>
</dbReference>
<dbReference type="Gene3D" id="2.40.50.100">
    <property type="match status" value="1"/>
</dbReference>
<dbReference type="Pfam" id="PF02786">
    <property type="entry name" value="CPSase_L_D2"/>
    <property type="match status" value="2"/>
</dbReference>
<evidence type="ECO:0000259" key="6">
    <source>
        <dbReference type="PROSITE" id="PS50968"/>
    </source>
</evidence>
<protein>
    <submittedName>
        <fullName evidence="8">Biotin/lipoyl attachment</fullName>
    </submittedName>
</protein>
<dbReference type="InterPro" id="IPR000089">
    <property type="entry name" value="Biotin_lipoyl"/>
</dbReference>
<dbReference type="InterPro" id="IPR051602">
    <property type="entry name" value="ACC_Biotin_Carboxylase"/>
</dbReference>
<dbReference type="PROSITE" id="PS50979">
    <property type="entry name" value="BC"/>
    <property type="match status" value="1"/>
</dbReference>
<keyword evidence="4" id="KW-0067">ATP-binding</keyword>
<dbReference type="EMBL" id="FO203512">
    <property type="protein sequence ID" value="CCK75225.1"/>
    <property type="molecule type" value="Genomic_DNA"/>
</dbReference>
<dbReference type="STRING" id="698738.OLEAN_C10490"/>
<dbReference type="InterPro" id="IPR001882">
    <property type="entry name" value="Biotin_BS"/>
</dbReference>
<keyword evidence="5" id="KW-0092">Biotin</keyword>
<dbReference type="Proteomes" id="UP000032749">
    <property type="component" value="Chromosome"/>
</dbReference>
<dbReference type="HOGENOM" id="CLU_306483_0_0_6"/>
<evidence type="ECO:0000259" key="7">
    <source>
        <dbReference type="PROSITE" id="PS50979"/>
    </source>
</evidence>
<dbReference type="InterPro" id="IPR005481">
    <property type="entry name" value="BC-like_N"/>
</dbReference>
<dbReference type="InterPro" id="IPR011053">
    <property type="entry name" value="Single_hybrid_motif"/>
</dbReference>
<comment type="cofactor">
    <cofactor evidence="1">
        <name>biotin</name>
        <dbReference type="ChEBI" id="CHEBI:57586"/>
    </cofactor>
</comment>
<dbReference type="Pfam" id="PF00364">
    <property type="entry name" value="Biotin_lipoyl"/>
    <property type="match status" value="1"/>
</dbReference>
<dbReference type="GO" id="GO:0005524">
    <property type="term" value="F:ATP binding"/>
    <property type="evidence" value="ECO:0007669"/>
    <property type="project" value="UniProtKB-KW"/>
</dbReference>
<name>R4YL85_OLEAN</name>
<dbReference type="SUPFAM" id="SSF51246">
    <property type="entry name" value="Rudiment single hybrid motif"/>
    <property type="match status" value="1"/>
</dbReference>
<evidence type="ECO:0000256" key="3">
    <source>
        <dbReference type="ARBA" id="ARBA00022741"/>
    </source>
</evidence>
<dbReference type="PROSITE" id="PS00867">
    <property type="entry name" value="CPSASE_2"/>
    <property type="match status" value="1"/>
</dbReference>
<sequence length="960" mass="106681">MSNDYYLNNPLVHKDRRLAKSNNEWAQSFECSDMRPLIICRGPIRKEAMDVFEEMGIEHYGILLSEKDSIVYQNALAPELRQLTDPQRVHRVPDYTGADKEERNVRIQQIISIAKENGYNSIFTGYGFMAEDETMVAAMEDAGLNFIGPCSKTVHDAGLKDEAKRTALKVGVSVTPGIDNATAITLVKKHSDEKALLALAKKEHLVLDQALFDDAESLVEKADVVLTAGHKKGIDLYTIEELQETIREQVIVMSHNYPENRIRLKCIGGGGGKGQRILPNPNTLEGEVESQIAQVAAQAPSLVLEILNEVKATGLGDNKNILIELNIETTRHQEIQVIGNGQWSLALGGRDCSLQMHEQKLLEVSVTTEELETALTEAVKAGRDVEAKVLKQDLKTLHAMEKESETFGEAVGLDSVSTFECIVDRDKHFFMEMNTRIQVEHRVTELCYALRFVNPEDETDFFIVESLVEAMVLLAAHGPRLPKPERIKRNNASVEARLNATNQALAPHAGGIIEHWSDAREGEIRDDQGISLHNPDTDVFMKYHLAGAYDSNIALLLTVGKDRLGSYQGLAEVLRKTELTGKDLSTNLEFHYGLVNWFLGNNINARPTTRFIVPYLTAVGLLKQKANNLDLNFAYEQVCNKAMAAVKDEDAKSALLDVLTRKQLLLVRPLENLLAEPHVLAGWLSLNQKYFELNAKGEIIWVENPVKVLSEAYHFLNMNFNADNPAASMIWDHDHEVLSQALNFYAELENILEISNYAELCKALVKKKSPVDTIESAQWLAIQSAHLGYQAGNEILSLLPFIGIQTQFFDLKVNEDLSVHIPESLFDKELQVQMAKVLVPPPTAKSDEILAPTGGMFYSCEAPGMPPLVKEGAHFEAGQPLYIIEVMKMFNKVKAPFSGTVDKVLVEDDGAIISKGQVLFKITPDEKAVVESPDVISARIEAQTAEFLDSIILSASLTAK</sequence>
<accession>R4YL85</accession>
<organism evidence="8 9">
    <name type="scientific">Oleispira antarctica RB-8</name>
    <dbReference type="NCBI Taxonomy" id="698738"/>
    <lineage>
        <taxon>Bacteria</taxon>
        <taxon>Pseudomonadati</taxon>
        <taxon>Pseudomonadota</taxon>
        <taxon>Gammaproteobacteria</taxon>
        <taxon>Oceanospirillales</taxon>
        <taxon>Oceanospirillaceae</taxon>
        <taxon>Oleispira</taxon>
    </lineage>
</organism>
<evidence type="ECO:0000256" key="5">
    <source>
        <dbReference type="ARBA" id="ARBA00023267"/>
    </source>
</evidence>
<dbReference type="PANTHER" id="PTHR48095">
    <property type="entry name" value="PYRUVATE CARBOXYLASE SUBUNIT A"/>
    <property type="match status" value="1"/>
</dbReference>
<dbReference type="KEGG" id="oai:OLEAN_C10490"/>